<feature type="compositionally biased region" description="Low complexity" evidence="1">
    <location>
        <begin position="1"/>
        <end position="14"/>
    </location>
</feature>
<dbReference type="AlphaFoldDB" id="A0A240U8N1"/>
<dbReference type="InterPro" id="IPR038610">
    <property type="entry name" value="FliK-like_C_sf"/>
</dbReference>
<gene>
    <name evidence="3" type="ORF">CBP34_16770</name>
</gene>
<reference evidence="3 4" key="1">
    <citation type="submission" date="2017-05" db="EMBL/GenBank/DDBJ databases">
        <title>Polyphasic characterization of four soil-derived phenanthrene-degrading Acidovorax strains and proposal of Acidovorax phenanthrenivorans sp. nov.</title>
        <authorList>
            <person name="Singleton D.R."/>
            <person name="Lee J."/>
            <person name="Dickey A.N."/>
            <person name="Stroud A."/>
            <person name="Scholl E.H."/>
            <person name="Wright F.A."/>
            <person name="Aitken M.D."/>
        </authorList>
    </citation>
    <scope>NUCLEOTIDE SEQUENCE [LARGE SCALE GENOMIC DNA]</scope>
    <source>
        <strain evidence="3">NA3</strain>
    </source>
</reference>
<dbReference type="PANTHER" id="PTHR37533">
    <property type="entry name" value="FLAGELLAR HOOK-LENGTH CONTROL PROTEIN"/>
    <property type="match status" value="1"/>
</dbReference>
<dbReference type="Pfam" id="PF02120">
    <property type="entry name" value="Flg_hook"/>
    <property type="match status" value="1"/>
</dbReference>
<feature type="region of interest" description="Disordered" evidence="1">
    <location>
        <begin position="183"/>
        <end position="214"/>
    </location>
</feature>
<evidence type="ECO:0000256" key="1">
    <source>
        <dbReference type="SAM" id="MobiDB-lite"/>
    </source>
</evidence>
<dbReference type="CDD" id="cd17470">
    <property type="entry name" value="T3SS_Flik_C"/>
    <property type="match status" value="1"/>
</dbReference>
<feature type="compositionally biased region" description="Low complexity" evidence="1">
    <location>
        <begin position="59"/>
        <end position="73"/>
    </location>
</feature>
<name>A0A240U8N1_9BURK</name>
<evidence type="ECO:0000313" key="4">
    <source>
        <dbReference type="Proteomes" id="UP000194432"/>
    </source>
</evidence>
<organism evidence="3 4">
    <name type="scientific">Acidovorax carolinensis</name>
    <dbReference type="NCBI Taxonomy" id="553814"/>
    <lineage>
        <taxon>Bacteria</taxon>
        <taxon>Pseudomonadati</taxon>
        <taxon>Pseudomonadota</taxon>
        <taxon>Betaproteobacteria</taxon>
        <taxon>Burkholderiales</taxon>
        <taxon>Comamonadaceae</taxon>
        <taxon>Acidovorax</taxon>
    </lineage>
</organism>
<dbReference type="EMBL" id="CP021361">
    <property type="protein sequence ID" value="ART53751.1"/>
    <property type="molecule type" value="Genomic_DNA"/>
</dbReference>
<dbReference type="PANTHER" id="PTHR37533:SF2">
    <property type="entry name" value="FLAGELLAR HOOK-LENGTH CONTROL PROTEIN"/>
    <property type="match status" value="1"/>
</dbReference>
<keyword evidence="4" id="KW-1185">Reference proteome</keyword>
<feature type="region of interest" description="Disordered" evidence="1">
    <location>
        <begin position="1"/>
        <end position="88"/>
    </location>
</feature>
<protein>
    <recommendedName>
        <fullName evidence="2">Flagellar hook-length control protein-like C-terminal domain-containing protein</fullName>
    </recommendedName>
</protein>
<accession>A0A240U8N1</accession>
<dbReference type="Proteomes" id="UP000194432">
    <property type="component" value="Chromosome 1"/>
</dbReference>
<dbReference type="KEGG" id="acin:CBP34_16770"/>
<dbReference type="InterPro" id="IPR021136">
    <property type="entry name" value="Flagellar_hook_control-like_C"/>
</dbReference>
<sequence length="238" mass="24283">MAAVAAAQGAQAVVDSRALGGPLPDAGLRDGRELAGGQGGAAPAFSLDAFAESRVPQRAGSASSGDAGGRPSAEAAWGDWGVAHPGPEAAGVDAAAAFADPAQVGAEEQVADQVAYWVNQKTQNAEMTLDRDGQPVQVTVSLSGSEAHVTFRSDQAQTRELLDSSMSQLRDLLRDEGLLLSGTTVGTTARDGASPNDSGQRQGREGERRTQVVASVPAAVATVRRPGDAPERAVDIFV</sequence>
<evidence type="ECO:0000259" key="2">
    <source>
        <dbReference type="Pfam" id="PF02120"/>
    </source>
</evidence>
<dbReference type="InterPro" id="IPR052563">
    <property type="entry name" value="FliK"/>
</dbReference>
<feature type="domain" description="Flagellar hook-length control protein-like C-terminal" evidence="2">
    <location>
        <begin position="112"/>
        <end position="190"/>
    </location>
</feature>
<dbReference type="Gene3D" id="3.30.750.140">
    <property type="match status" value="1"/>
</dbReference>
<evidence type="ECO:0000313" key="3">
    <source>
        <dbReference type="EMBL" id="ART53751.1"/>
    </source>
</evidence>
<proteinExistence type="predicted"/>